<name>A0A8X6Y1X3_9ARAC</name>
<sequence length="78" mass="8945">MQTSEKIGKKRGLKTGRLFQWVTMSRIKALSNVPGDDVEGLITHGAKWHFGFFIDWPTIVVNSRKADGSLDRKKRRVF</sequence>
<evidence type="ECO:0000313" key="1">
    <source>
        <dbReference type="EMBL" id="GFY62880.1"/>
    </source>
</evidence>
<dbReference type="Proteomes" id="UP000886998">
    <property type="component" value="Unassembled WGS sequence"/>
</dbReference>
<evidence type="ECO:0000313" key="2">
    <source>
        <dbReference type="Proteomes" id="UP000886998"/>
    </source>
</evidence>
<organism evidence="1 2">
    <name type="scientific">Trichonephila inaurata madagascariensis</name>
    <dbReference type="NCBI Taxonomy" id="2747483"/>
    <lineage>
        <taxon>Eukaryota</taxon>
        <taxon>Metazoa</taxon>
        <taxon>Ecdysozoa</taxon>
        <taxon>Arthropoda</taxon>
        <taxon>Chelicerata</taxon>
        <taxon>Arachnida</taxon>
        <taxon>Araneae</taxon>
        <taxon>Araneomorphae</taxon>
        <taxon>Entelegynae</taxon>
        <taxon>Araneoidea</taxon>
        <taxon>Nephilidae</taxon>
        <taxon>Trichonephila</taxon>
        <taxon>Trichonephila inaurata</taxon>
    </lineage>
</organism>
<accession>A0A8X6Y1X3</accession>
<dbReference type="AlphaFoldDB" id="A0A8X6Y1X3"/>
<proteinExistence type="predicted"/>
<keyword evidence="2" id="KW-1185">Reference proteome</keyword>
<dbReference type="EMBL" id="BMAV01014447">
    <property type="protein sequence ID" value="GFY62880.1"/>
    <property type="molecule type" value="Genomic_DNA"/>
</dbReference>
<protein>
    <submittedName>
        <fullName evidence="1">Uncharacterized protein</fullName>
    </submittedName>
</protein>
<reference evidence="1" key="1">
    <citation type="submission" date="2020-08" db="EMBL/GenBank/DDBJ databases">
        <title>Multicomponent nature underlies the extraordinary mechanical properties of spider dragline silk.</title>
        <authorList>
            <person name="Kono N."/>
            <person name="Nakamura H."/>
            <person name="Mori M."/>
            <person name="Yoshida Y."/>
            <person name="Ohtoshi R."/>
            <person name="Malay A.D."/>
            <person name="Moran D.A.P."/>
            <person name="Tomita M."/>
            <person name="Numata K."/>
            <person name="Arakawa K."/>
        </authorList>
    </citation>
    <scope>NUCLEOTIDE SEQUENCE</scope>
</reference>
<gene>
    <name evidence="1" type="ORF">TNIN_81931</name>
</gene>
<comment type="caution">
    <text evidence="1">The sequence shown here is derived from an EMBL/GenBank/DDBJ whole genome shotgun (WGS) entry which is preliminary data.</text>
</comment>